<feature type="repeat" description="ANK" evidence="3">
    <location>
        <begin position="358"/>
        <end position="396"/>
    </location>
</feature>
<feature type="repeat" description="ANK" evidence="3">
    <location>
        <begin position="397"/>
        <end position="429"/>
    </location>
</feature>
<keyword evidence="1" id="KW-0677">Repeat</keyword>
<dbReference type="PANTHER" id="PTHR24126:SF14">
    <property type="entry name" value="ANK_REP_REGION DOMAIN-CONTAINING PROTEIN"/>
    <property type="match status" value="1"/>
</dbReference>
<protein>
    <submittedName>
        <fullName evidence="5">Ankyrin</fullName>
    </submittedName>
</protein>
<dbReference type="PANTHER" id="PTHR24126">
    <property type="entry name" value="ANKYRIN REPEAT, PH AND SEC7 DOMAIN CONTAINING PROTEIN SECG-RELATED"/>
    <property type="match status" value="1"/>
</dbReference>
<dbReference type="InterPro" id="IPR002110">
    <property type="entry name" value="Ankyrin_rpt"/>
</dbReference>
<reference evidence="5 6" key="1">
    <citation type="submission" date="2023-01" db="EMBL/GenBank/DDBJ databases">
        <title>Analysis of 21 Apiospora genomes using comparative genomics revels a genus with tremendous synthesis potential of carbohydrate active enzymes and secondary metabolites.</title>
        <authorList>
            <person name="Sorensen T."/>
        </authorList>
    </citation>
    <scope>NUCLEOTIDE SEQUENCE [LARGE SCALE GENOMIC DNA]</scope>
    <source>
        <strain evidence="5 6">CBS 20057</strain>
    </source>
</reference>
<feature type="repeat" description="ANK" evidence="3">
    <location>
        <begin position="430"/>
        <end position="462"/>
    </location>
</feature>
<feature type="compositionally biased region" description="Basic and acidic residues" evidence="4">
    <location>
        <begin position="202"/>
        <end position="218"/>
    </location>
</feature>
<dbReference type="SMART" id="SM00248">
    <property type="entry name" value="ANK"/>
    <property type="match status" value="8"/>
</dbReference>
<feature type="repeat" description="ANK" evidence="3">
    <location>
        <begin position="463"/>
        <end position="495"/>
    </location>
</feature>
<evidence type="ECO:0000256" key="2">
    <source>
        <dbReference type="ARBA" id="ARBA00023043"/>
    </source>
</evidence>
<dbReference type="InterPro" id="IPR036770">
    <property type="entry name" value="Ankyrin_rpt-contain_sf"/>
</dbReference>
<feature type="region of interest" description="Disordered" evidence="4">
    <location>
        <begin position="192"/>
        <end position="218"/>
    </location>
</feature>
<evidence type="ECO:0000256" key="1">
    <source>
        <dbReference type="ARBA" id="ARBA00022737"/>
    </source>
</evidence>
<dbReference type="PROSITE" id="PS50088">
    <property type="entry name" value="ANK_REPEAT"/>
    <property type="match status" value="7"/>
</dbReference>
<feature type="repeat" description="ANK" evidence="3">
    <location>
        <begin position="495"/>
        <end position="527"/>
    </location>
</feature>
<keyword evidence="2 3" id="KW-0040">ANK repeat</keyword>
<dbReference type="Proteomes" id="UP001396898">
    <property type="component" value="Unassembled WGS sequence"/>
</dbReference>
<dbReference type="PRINTS" id="PR01415">
    <property type="entry name" value="ANKYRIN"/>
</dbReference>
<dbReference type="SUPFAM" id="SSF48403">
    <property type="entry name" value="Ankyrin repeat"/>
    <property type="match status" value="1"/>
</dbReference>
<sequence length="594" mass="64482">MMDDNSLATLIRDVSVVCNNAIQSLLDLSTVVPTALSTLRQTTAELRITRAVIDRLLLFPLSGTNPQSPGYQYQPSLQGCLDLLVQDMKTSLLEAETEIRRLRRYSISVTGLPQSLGLVILSEEGFSGIRRDLRRNRSTITLMLDCICSGILATIDLRLHKTLSACSEKTANGSRLGPRVALDLRRQSISPKVQRLSSTINHPDRERPHRADTRSTKKLHDAITKCDYPSVYKYLADGADPNATLKNSTMTPLHRALNLMEEVADGSGSGSDSEKPSKGATFTILAQMDAMKGFHDSRDAKGVLVILTALIVSGSNLRVRDEYGRTPLMRAVKGDMGDSIVSLMLEYGGNLVNVQDNEGNTALHFAAMQRSSSKAKNLDLIRILLAYGAEPSMRNSKSRTPLYKAVMRGHLDRATELLNYGADLEGTDHHGWSALHTAVLGGDAAMTTLLCLHGAGYDDRDRAGQTSLHYAVSKGHVDVIAALIEAGADLNLPTKGETPLCRATAQGSLPVVKLLLSRGANVSLPSARYFGAFPIHLAAMGDHRAVLELLLASGSPVDALDDRRRTPLQWAVDAHKETAAEFLVSKGARKIYEA</sequence>
<dbReference type="Gene3D" id="1.25.40.20">
    <property type="entry name" value="Ankyrin repeat-containing domain"/>
    <property type="match status" value="3"/>
</dbReference>
<dbReference type="PROSITE" id="PS50297">
    <property type="entry name" value="ANK_REP_REGION"/>
    <property type="match status" value="5"/>
</dbReference>
<evidence type="ECO:0000256" key="4">
    <source>
        <dbReference type="SAM" id="MobiDB-lite"/>
    </source>
</evidence>
<organism evidence="5 6">
    <name type="scientific">Apiospora marii</name>
    <dbReference type="NCBI Taxonomy" id="335849"/>
    <lineage>
        <taxon>Eukaryota</taxon>
        <taxon>Fungi</taxon>
        <taxon>Dikarya</taxon>
        <taxon>Ascomycota</taxon>
        <taxon>Pezizomycotina</taxon>
        <taxon>Sordariomycetes</taxon>
        <taxon>Xylariomycetidae</taxon>
        <taxon>Amphisphaeriales</taxon>
        <taxon>Apiosporaceae</taxon>
        <taxon>Apiospora</taxon>
    </lineage>
</organism>
<accession>A0ABR1SSK8</accession>
<comment type="caution">
    <text evidence="5">The sequence shown here is derived from an EMBL/GenBank/DDBJ whole genome shotgun (WGS) entry which is preliminary data.</text>
</comment>
<evidence type="ECO:0000313" key="6">
    <source>
        <dbReference type="Proteomes" id="UP001396898"/>
    </source>
</evidence>
<evidence type="ECO:0000256" key="3">
    <source>
        <dbReference type="PROSITE-ProRule" id="PRU00023"/>
    </source>
</evidence>
<dbReference type="Pfam" id="PF13637">
    <property type="entry name" value="Ank_4"/>
    <property type="match status" value="1"/>
</dbReference>
<dbReference type="Pfam" id="PF12796">
    <property type="entry name" value="Ank_2"/>
    <property type="match status" value="3"/>
</dbReference>
<feature type="repeat" description="ANK" evidence="3">
    <location>
        <begin position="323"/>
        <end position="356"/>
    </location>
</feature>
<feature type="repeat" description="ANK" evidence="3">
    <location>
        <begin position="530"/>
        <end position="562"/>
    </location>
</feature>
<evidence type="ECO:0000313" key="5">
    <source>
        <dbReference type="EMBL" id="KAK8037284.1"/>
    </source>
</evidence>
<dbReference type="EMBL" id="JAQQWI010000002">
    <property type="protein sequence ID" value="KAK8037284.1"/>
    <property type="molecule type" value="Genomic_DNA"/>
</dbReference>
<name>A0ABR1SSK8_9PEZI</name>
<feature type="compositionally biased region" description="Polar residues" evidence="4">
    <location>
        <begin position="192"/>
        <end position="201"/>
    </location>
</feature>
<gene>
    <name evidence="5" type="ORF">PG991_000630</name>
</gene>
<proteinExistence type="predicted"/>
<keyword evidence="6" id="KW-1185">Reference proteome</keyword>